<dbReference type="PANTHER" id="PTHR20856">
    <property type="entry name" value="DNA-DIRECTED RNA POLYMERASE I SUBUNIT 2"/>
    <property type="match status" value="1"/>
</dbReference>
<comment type="subunit">
    <text evidence="3">Component of the RNA polymerase I (Pol I) complex consisting of at least 13 subunits.</text>
</comment>
<feature type="domain" description="RNA polymerase Rpb2" evidence="13">
    <location>
        <begin position="275"/>
        <end position="464"/>
    </location>
</feature>
<evidence type="ECO:0000256" key="4">
    <source>
        <dbReference type="ARBA" id="ARBA00022478"/>
    </source>
</evidence>
<dbReference type="Gene3D" id="2.40.270.10">
    <property type="entry name" value="DNA-directed RNA polymerase, subunit 2, domain 6"/>
    <property type="match status" value="1"/>
</dbReference>
<proteinExistence type="inferred from homology"/>
<dbReference type="GO" id="GO:0003677">
    <property type="term" value="F:DNA binding"/>
    <property type="evidence" value="ECO:0007669"/>
    <property type="project" value="InterPro"/>
</dbReference>
<dbReference type="GO" id="GO:0032549">
    <property type="term" value="F:ribonucleoside binding"/>
    <property type="evidence" value="ECO:0007669"/>
    <property type="project" value="InterPro"/>
</dbReference>
<evidence type="ECO:0000259" key="15">
    <source>
        <dbReference type="Pfam" id="PF04565"/>
    </source>
</evidence>
<sequence>MVRIPLNAARSIQGWGAKGVRPRIVVKALWSAHSESLSKPTGRSGARSNRVTVIRSSVNRGDMGISRLHVEERMQEEEEEEEKGKKLAMQMPLPNQKYLNSRRFRTPPNVTREFIDRLGRPHIQSFDDMIRIGLREAVLSTPPVEFKVPPNGPTIGLHLDAASLGYPEVANGNVGVGTGAVAKKKVLPAECRISGKTYTAPLHVSLRVVIDGEEAASLTQACGNVPVMVRSSRCHLAGLSPAQLVRVGEEENEIGGYFIVNGHEKLIRMLVATRRNYPLALRRPTWASRGKDFSDMGVLVRSVTEDQSSYNNVLHFLKDGSAKMMFAFRREMFFIKVGVILRALTSRSDQAIHDALVRGKPKSGSLPFSRRMLVMLRELHGSQDDGVHTQLDALKMLGNRLRPRVQQHLSPDLDDVSLARALLQRSLLPHLRTPELKFRMVVLMMQKLYALASNESSVEDTDSVYSWEVFLGGDIYVQVLKETMHRMLRVIRTTVLTKAERGGGPVDKAAVLAAVKTRPRVGDMMELFLATGNAPAGGDMLVLPQMTGLSVVAESISWARYTSHFEALHRGSFFVSVRSTDVRKLTPDAWGFVCPVHTPDGTPCGLLNHLAKDCVVVCDRAPDFVHQLRAHKERTSSGGQKTSSNAAGLVISKFTEIGFIPDVDRDSSNREMAGYVGGQFPGVFIFTGMNRLMRKVVNLSTMSEELVGALEQMYLHIACSPQEVVPGMTTHVEVSATSLMSSLACLIPLPDCNQSPRNMYQCQMAKQTMGTPFHDIRRRPSCKLYRLDTPNSPLFRTRAYDQWQMDDYPAGTNAIVAVIAYSSYDMEDAMIINKASMERGLAHGSLFKSELVDLYVLAGMTRYQGRGDCVGLRFARCPDLGPEDPVTRALDVDGLPRVGLRLDKNTPYFSYYSPIGDKYVVKLFRKAEEAVVNRVWILSGGGGGAECAVTRVRISVSIRRRPVVGDKFATRSGQKGICSMLWPTEDIPFAESGMMPDILFNPHGLPSRMTMAQMIEVMAGKAAALHGTALDATPFEFDEDRPAHEYMGNLLAKAGFNRMGTEVMMCPVTGKPFESVIFMGVVHYQRLRHMVLDKWQVRSTGPMNLMMRQPIKGRKRGGGVRVGEMERDAVLSAGCMSLMMDRLLDNSDGYREFVCLTCGTLVVFKKGVGLSSSSSFDGDI</sequence>
<dbReference type="EMBL" id="OA882053">
    <property type="protein sequence ID" value="CAD7272298.1"/>
    <property type="molecule type" value="Genomic_DNA"/>
</dbReference>
<keyword evidence="5 10" id="KW-0808">Transferase</keyword>
<dbReference type="GO" id="GO:0006351">
    <property type="term" value="P:DNA-templated transcription"/>
    <property type="evidence" value="ECO:0007669"/>
    <property type="project" value="InterPro"/>
</dbReference>
<evidence type="ECO:0000259" key="14">
    <source>
        <dbReference type="Pfam" id="PF04563"/>
    </source>
</evidence>
<accession>A0A7R9BBY7</accession>
<keyword evidence="17" id="KW-1185">Reference proteome</keyword>
<feature type="domain" description="DNA-directed RNA polymerase subunit 2 hybrid-binding" evidence="11">
    <location>
        <begin position="744"/>
        <end position="1116"/>
    </location>
</feature>
<keyword evidence="4 10" id="KW-0240">DNA-directed RNA polymerase</keyword>
<keyword evidence="7 10" id="KW-0804">Transcription</keyword>
<dbReference type="InterPro" id="IPR007645">
    <property type="entry name" value="RNA_pol_Rpb2_3"/>
</dbReference>
<evidence type="ECO:0000256" key="9">
    <source>
        <dbReference type="RuleBase" id="RU000434"/>
    </source>
</evidence>
<dbReference type="EC" id="2.7.7.6" evidence="10"/>
<feature type="domain" description="RNA polymerase Rpb2" evidence="15">
    <location>
        <begin position="552"/>
        <end position="615"/>
    </location>
</feature>
<dbReference type="CDD" id="cd00653">
    <property type="entry name" value="RNA_pol_B_RPB2"/>
    <property type="match status" value="1"/>
</dbReference>
<evidence type="ECO:0000313" key="17">
    <source>
        <dbReference type="Proteomes" id="UP000678499"/>
    </source>
</evidence>
<comment type="catalytic activity">
    <reaction evidence="10">
        <text>RNA(n) + a ribonucleoside 5'-triphosphate = RNA(n+1) + diphosphate</text>
        <dbReference type="Rhea" id="RHEA:21248"/>
        <dbReference type="Rhea" id="RHEA-COMP:14527"/>
        <dbReference type="Rhea" id="RHEA-COMP:17342"/>
        <dbReference type="ChEBI" id="CHEBI:33019"/>
        <dbReference type="ChEBI" id="CHEBI:61557"/>
        <dbReference type="ChEBI" id="CHEBI:140395"/>
        <dbReference type="EC" id="2.7.7.6"/>
    </reaction>
</comment>
<dbReference type="FunFam" id="2.40.270.10:FF:000011">
    <property type="entry name" value="DNA-directed RNA polymerase subunit beta"/>
    <property type="match status" value="1"/>
</dbReference>
<evidence type="ECO:0000259" key="11">
    <source>
        <dbReference type="Pfam" id="PF00562"/>
    </source>
</evidence>
<organism evidence="16">
    <name type="scientific">Notodromas monacha</name>
    <dbReference type="NCBI Taxonomy" id="399045"/>
    <lineage>
        <taxon>Eukaryota</taxon>
        <taxon>Metazoa</taxon>
        <taxon>Ecdysozoa</taxon>
        <taxon>Arthropoda</taxon>
        <taxon>Crustacea</taxon>
        <taxon>Oligostraca</taxon>
        <taxon>Ostracoda</taxon>
        <taxon>Podocopa</taxon>
        <taxon>Podocopida</taxon>
        <taxon>Cypridocopina</taxon>
        <taxon>Cypridoidea</taxon>
        <taxon>Cyprididae</taxon>
        <taxon>Notodromas</taxon>
    </lineage>
</organism>
<dbReference type="Pfam" id="PF00562">
    <property type="entry name" value="RNA_pol_Rpb2_6"/>
    <property type="match status" value="1"/>
</dbReference>
<evidence type="ECO:0000256" key="2">
    <source>
        <dbReference type="ARBA" id="ARBA00006835"/>
    </source>
</evidence>
<dbReference type="GO" id="GO:0000428">
    <property type="term" value="C:DNA-directed RNA polymerase complex"/>
    <property type="evidence" value="ECO:0007669"/>
    <property type="project" value="UniProtKB-KW"/>
</dbReference>
<dbReference type="InterPro" id="IPR037033">
    <property type="entry name" value="DNA-dir_RNAP_su2_hyb_sf"/>
</dbReference>
<dbReference type="Gene3D" id="2.40.50.150">
    <property type="match status" value="1"/>
</dbReference>
<evidence type="ECO:0000256" key="10">
    <source>
        <dbReference type="RuleBase" id="RU363031"/>
    </source>
</evidence>
<dbReference type="OrthoDB" id="10248617at2759"/>
<evidence type="ECO:0000256" key="1">
    <source>
        <dbReference type="ARBA" id="ARBA00004123"/>
    </source>
</evidence>
<evidence type="ECO:0000256" key="3">
    <source>
        <dbReference type="ARBA" id="ARBA00011251"/>
    </source>
</evidence>
<keyword evidence="8" id="KW-0539">Nucleus</keyword>
<evidence type="ECO:0000259" key="12">
    <source>
        <dbReference type="Pfam" id="PF04560"/>
    </source>
</evidence>
<dbReference type="FunFam" id="3.90.1100.10:FF:000008">
    <property type="entry name" value="DNA-directed RNA polymerase subunit beta"/>
    <property type="match status" value="1"/>
</dbReference>
<dbReference type="EMBL" id="CAJPEX010000016">
    <property type="protein sequence ID" value="CAG0912450.1"/>
    <property type="molecule type" value="Genomic_DNA"/>
</dbReference>
<dbReference type="Pfam" id="PF04561">
    <property type="entry name" value="RNA_pol_Rpb2_2"/>
    <property type="match status" value="1"/>
</dbReference>
<dbReference type="InterPro" id="IPR014724">
    <property type="entry name" value="RNA_pol_RPB2_OB-fold"/>
</dbReference>
<dbReference type="SUPFAM" id="SSF64484">
    <property type="entry name" value="beta and beta-prime subunits of DNA dependent RNA-polymerase"/>
    <property type="match status" value="1"/>
</dbReference>
<comment type="subcellular location">
    <subcellularLocation>
        <location evidence="1">Nucleus</location>
    </subcellularLocation>
</comment>
<comment type="function">
    <text evidence="10">DNA-dependent RNA polymerase catalyzes the transcription of DNA into RNA using the four ribonucleoside triphosphates as substrates.</text>
</comment>
<dbReference type="Gene3D" id="3.90.1800.10">
    <property type="entry name" value="RNA polymerase alpha subunit dimerisation domain"/>
    <property type="match status" value="1"/>
</dbReference>
<dbReference type="InterPro" id="IPR015712">
    <property type="entry name" value="DNA-dir_RNA_pol_su2"/>
</dbReference>
<dbReference type="InterPro" id="IPR007121">
    <property type="entry name" value="RNA_pol_bsu_CS"/>
</dbReference>
<evidence type="ECO:0000256" key="6">
    <source>
        <dbReference type="ARBA" id="ARBA00022695"/>
    </source>
</evidence>
<evidence type="ECO:0000256" key="8">
    <source>
        <dbReference type="ARBA" id="ARBA00023242"/>
    </source>
</evidence>
<feature type="domain" description="RNA polymerase Rpb2" evidence="12">
    <location>
        <begin position="1118"/>
        <end position="1164"/>
    </location>
</feature>
<dbReference type="InterPro" id="IPR037034">
    <property type="entry name" value="RNA_pol_Rpb2_2_sf"/>
</dbReference>
<name>A0A7R9BBY7_9CRUS</name>
<evidence type="ECO:0000256" key="7">
    <source>
        <dbReference type="ARBA" id="ARBA00023163"/>
    </source>
</evidence>
<dbReference type="InterPro" id="IPR007641">
    <property type="entry name" value="RNA_pol_Rpb2_7"/>
</dbReference>
<dbReference type="Pfam" id="PF04565">
    <property type="entry name" value="RNA_pol_Rpb2_3"/>
    <property type="match status" value="1"/>
</dbReference>
<evidence type="ECO:0000313" key="16">
    <source>
        <dbReference type="EMBL" id="CAD7272298.1"/>
    </source>
</evidence>
<gene>
    <name evidence="16" type="ORF">NMOB1V02_LOCUS240</name>
</gene>
<dbReference type="Gene3D" id="3.90.1110.10">
    <property type="entry name" value="RNA polymerase Rpb2, domain 2"/>
    <property type="match status" value="1"/>
</dbReference>
<dbReference type="InterPro" id="IPR007644">
    <property type="entry name" value="RNA_pol_bsu_protrusion"/>
</dbReference>
<comment type="similarity">
    <text evidence="2 9">Belongs to the RNA polymerase beta chain family.</text>
</comment>
<dbReference type="Pfam" id="PF04563">
    <property type="entry name" value="RNA_pol_Rpb2_1"/>
    <property type="match status" value="1"/>
</dbReference>
<dbReference type="InterPro" id="IPR007642">
    <property type="entry name" value="RNA_pol_Rpb2_2"/>
</dbReference>
<dbReference type="PROSITE" id="PS01166">
    <property type="entry name" value="RNA_POL_BETA"/>
    <property type="match status" value="1"/>
</dbReference>
<dbReference type="InterPro" id="IPR007120">
    <property type="entry name" value="DNA-dir_RNAP_su2_dom"/>
</dbReference>
<evidence type="ECO:0000259" key="13">
    <source>
        <dbReference type="Pfam" id="PF04561"/>
    </source>
</evidence>
<keyword evidence="6 10" id="KW-0548">Nucleotidyltransferase</keyword>
<dbReference type="GO" id="GO:0003899">
    <property type="term" value="F:DNA-directed RNA polymerase activity"/>
    <property type="evidence" value="ECO:0007669"/>
    <property type="project" value="UniProtKB-EC"/>
</dbReference>
<feature type="domain" description="RNA polymerase beta subunit protrusion" evidence="14">
    <location>
        <begin position="118"/>
        <end position="500"/>
    </location>
</feature>
<dbReference type="Gene3D" id="3.90.1100.10">
    <property type="match status" value="2"/>
</dbReference>
<evidence type="ECO:0000256" key="5">
    <source>
        <dbReference type="ARBA" id="ARBA00022679"/>
    </source>
</evidence>
<protein>
    <recommendedName>
        <fullName evidence="10">DNA-directed RNA polymerase subunit beta</fullName>
        <ecNumber evidence="10">2.7.7.6</ecNumber>
    </recommendedName>
</protein>
<dbReference type="Pfam" id="PF04560">
    <property type="entry name" value="RNA_pol_Rpb2_7"/>
    <property type="match status" value="1"/>
</dbReference>
<dbReference type="AlphaFoldDB" id="A0A7R9BBY7"/>
<dbReference type="GO" id="GO:0005634">
    <property type="term" value="C:nucleus"/>
    <property type="evidence" value="ECO:0007669"/>
    <property type="project" value="UniProtKB-SubCell"/>
</dbReference>
<dbReference type="Proteomes" id="UP000678499">
    <property type="component" value="Unassembled WGS sequence"/>
</dbReference>
<reference evidence="16" key="1">
    <citation type="submission" date="2020-11" db="EMBL/GenBank/DDBJ databases">
        <authorList>
            <person name="Tran Van P."/>
        </authorList>
    </citation>
    <scope>NUCLEOTIDE SEQUENCE</scope>
</reference>